<evidence type="ECO:0000313" key="3">
    <source>
        <dbReference type="Proteomes" id="UP001530293"/>
    </source>
</evidence>
<dbReference type="EMBL" id="JALLBG020000247">
    <property type="protein sequence ID" value="KAL3757862.1"/>
    <property type="molecule type" value="Genomic_DNA"/>
</dbReference>
<comment type="caution">
    <text evidence="2">The sequence shown here is derived from an EMBL/GenBank/DDBJ whole genome shotgun (WGS) entry which is preliminary data.</text>
</comment>
<dbReference type="PANTHER" id="PTHR35690:SF1">
    <property type="entry name" value="OS01G0363500 PROTEIN"/>
    <property type="match status" value="1"/>
</dbReference>
<feature type="chain" id="PRO_5044753382" description="Plastid lipid-associated protein/fibrillin conserved domain-containing protein" evidence="1">
    <location>
        <begin position="20"/>
        <end position="257"/>
    </location>
</feature>
<keyword evidence="1" id="KW-0732">Signal</keyword>
<feature type="signal peptide" evidence="1">
    <location>
        <begin position="1"/>
        <end position="19"/>
    </location>
</feature>
<gene>
    <name evidence="2" type="ORF">ACHAWU_002782</name>
</gene>
<protein>
    <recommendedName>
        <fullName evidence="4">Plastid lipid-associated protein/fibrillin conserved domain-containing protein</fullName>
    </recommendedName>
</protein>
<organism evidence="2 3">
    <name type="scientific">Discostella pseudostelligera</name>
    <dbReference type="NCBI Taxonomy" id="259834"/>
    <lineage>
        <taxon>Eukaryota</taxon>
        <taxon>Sar</taxon>
        <taxon>Stramenopiles</taxon>
        <taxon>Ochrophyta</taxon>
        <taxon>Bacillariophyta</taxon>
        <taxon>Coscinodiscophyceae</taxon>
        <taxon>Thalassiosirophycidae</taxon>
        <taxon>Stephanodiscales</taxon>
        <taxon>Stephanodiscaceae</taxon>
        <taxon>Discostella</taxon>
    </lineage>
</organism>
<dbReference type="PANTHER" id="PTHR35690">
    <property type="entry name" value="OS01G0363500 PROTEIN"/>
    <property type="match status" value="1"/>
</dbReference>
<sequence>MSRFFLCCLVLLSSTSVAAFSSRVSLTTPSTIARLRDRDQSPSSSALFLSSTTISSSTDVAIQEAKELLCRAAETKLENPDKVLDALSSLETNCKLKFKEDPESFCKDILDNISGEWRLIFTTGTKERQQKSGGRVNYFPLKAIQKFDASSTPKIIENGIYAWSLPLIKFSGDFDFDERRRKLEFDFDMVEILGLIKIKLGRKDVAKLGASTGLGSANNEKLADMGRRAFFDWISADKDIATARGGGGGLALWKRVA</sequence>
<proteinExistence type="predicted"/>
<evidence type="ECO:0000313" key="2">
    <source>
        <dbReference type="EMBL" id="KAL3757862.1"/>
    </source>
</evidence>
<evidence type="ECO:0008006" key="4">
    <source>
        <dbReference type="Google" id="ProtNLM"/>
    </source>
</evidence>
<dbReference type="Proteomes" id="UP001530293">
    <property type="component" value="Unassembled WGS sequence"/>
</dbReference>
<evidence type="ECO:0000256" key="1">
    <source>
        <dbReference type="SAM" id="SignalP"/>
    </source>
</evidence>
<accession>A0ABD3M2M1</accession>
<keyword evidence="3" id="KW-1185">Reference proteome</keyword>
<dbReference type="AlphaFoldDB" id="A0ABD3M2M1"/>
<name>A0ABD3M2M1_9STRA</name>
<reference evidence="2 3" key="1">
    <citation type="submission" date="2024-10" db="EMBL/GenBank/DDBJ databases">
        <title>Updated reference genomes for cyclostephanoid diatoms.</title>
        <authorList>
            <person name="Roberts W.R."/>
            <person name="Alverson A.J."/>
        </authorList>
    </citation>
    <scope>NUCLEOTIDE SEQUENCE [LARGE SCALE GENOMIC DNA]</scope>
    <source>
        <strain evidence="2 3">AJA232-27</strain>
    </source>
</reference>